<evidence type="ECO:0000313" key="4">
    <source>
        <dbReference type="Proteomes" id="UP000021369"/>
    </source>
</evidence>
<evidence type="ECO:0000313" key="3">
    <source>
        <dbReference type="EMBL" id="EXM40612.1"/>
    </source>
</evidence>
<accession>A0A011V536</accession>
<reference evidence="3 4" key="1">
    <citation type="submission" date="2013-06" db="EMBL/GenBank/DDBJ databases">
        <title>Rumen cellulosomics: divergent fiber-degrading strategies revealed by comparative genome-wide analysis of six Ruminococcal strains.</title>
        <authorList>
            <person name="Dassa B."/>
            <person name="Borovok I."/>
            <person name="Lamed R."/>
            <person name="Flint H."/>
            <person name="Yeoman C.J."/>
            <person name="White B."/>
            <person name="Bayer E.A."/>
        </authorList>
    </citation>
    <scope>NUCLEOTIDE SEQUENCE [LARGE SCALE GENOMIC DNA]</scope>
    <source>
        <strain evidence="3 4">SY3</strain>
    </source>
</reference>
<evidence type="ECO:0008006" key="5">
    <source>
        <dbReference type="Google" id="ProtNLM"/>
    </source>
</evidence>
<dbReference type="AlphaFoldDB" id="A0A011V536"/>
<dbReference type="PATRIC" id="fig|1341156.4.peg.133"/>
<protein>
    <recommendedName>
        <fullName evidence="5">Glycosyl transferase family 1 domain-containing protein</fullName>
    </recommendedName>
</protein>
<dbReference type="EMBL" id="JEOB01000001">
    <property type="protein sequence ID" value="EXM40612.1"/>
    <property type="molecule type" value="Genomic_DNA"/>
</dbReference>
<comment type="caution">
    <text evidence="3">The sequence shown here is derived from an EMBL/GenBank/DDBJ whole genome shotgun (WGS) entry which is preliminary data.</text>
</comment>
<dbReference type="Pfam" id="PF22053">
    <property type="entry name" value="DUF6938"/>
    <property type="match status" value="1"/>
</dbReference>
<dbReference type="OrthoDB" id="1550579at2"/>
<dbReference type="InterPro" id="IPR054217">
    <property type="entry name" value="DUF6937"/>
</dbReference>
<evidence type="ECO:0000259" key="1">
    <source>
        <dbReference type="Pfam" id="PF22052"/>
    </source>
</evidence>
<organism evidence="3 4">
    <name type="scientific">Ruminococcus albus SY3</name>
    <dbReference type="NCBI Taxonomy" id="1341156"/>
    <lineage>
        <taxon>Bacteria</taxon>
        <taxon>Bacillati</taxon>
        <taxon>Bacillota</taxon>
        <taxon>Clostridia</taxon>
        <taxon>Eubacteriales</taxon>
        <taxon>Oscillospiraceae</taxon>
        <taxon>Ruminococcus</taxon>
    </lineage>
</organism>
<evidence type="ECO:0000259" key="2">
    <source>
        <dbReference type="Pfam" id="PF22053"/>
    </source>
</evidence>
<gene>
    <name evidence="3" type="ORF">RASY3_02050</name>
</gene>
<feature type="domain" description="DUF6938" evidence="2">
    <location>
        <begin position="246"/>
        <end position="480"/>
    </location>
</feature>
<keyword evidence="4" id="KW-1185">Reference proteome</keyword>
<proteinExistence type="predicted"/>
<dbReference type="InterPro" id="IPR054218">
    <property type="entry name" value="DUF6938"/>
</dbReference>
<name>A0A011V536_RUMAL</name>
<feature type="domain" description="DUF6937" evidence="1">
    <location>
        <begin position="6"/>
        <end position="232"/>
    </location>
</feature>
<dbReference type="Pfam" id="PF22052">
    <property type="entry name" value="DUF6937"/>
    <property type="match status" value="1"/>
</dbReference>
<sequence>MERSKVIFGNQMSDSAYRKAVKGKEKFIKKYGSDMDRVYHLTAAPAPAIGEPLGVRELKISGKTGVTFNDKSLVIGNIRMGFGHYRISMAIASAARSMGYDPYWFDLCSFGDTTCGKVIAGQNQLYSLGSRISQKSVLFNKLFWEPLNSEGFRQLTYNCSDQKTAELMTPVFRDLPKDIPYVATHVWPSQAAIHAGLTHVVNAVPDNWPMALHLSEGAVHTVQTPSAYLGYRALRGMDKHRILKPMPEDSVVYTGHYIDHELVSNIEYDCAKRIERAQKGKAVRWLMSVGGAGAQKEIFVSMIRRMLPYIKKAKAALFINVGDHKNVWEQLKTEMPHMMPYVTEHFNDFTETSEFAGQAIDGEVFGIHAFCHEDIFAAVYSTNLLMRCSDVLITKPSELAFYPIPKLMIKRVGGHEAWGAVRAAEVGDGTYECSTPAETCGMMKLIQHNGDIIEKMCENIITAKKAGIYDGAYKVVELAVSGKII</sequence>
<dbReference type="RefSeq" id="WP_037284708.1">
    <property type="nucleotide sequence ID" value="NZ_JEOB01000001.1"/>
</dbReference>
<dbReference type="Proteomes" id="UP000021369">
    <property type="component" value="Unassembled WGS sequence"/>
</dbReference>